<sequence length="447" mass="51999">MATVITPPPAQDRKLADMSKLADPEFRNTPISPDRYFSKEWADREWDRIWTRTWQIAGTQAQIPNKGDWLTADFGPETIVCVRGDDGAVRAFYNVCQHRGMPVVEGEQGNSKRLVCPYHGWAYDLAGKLKTVPDEADFIQGSPCGKLNMVEVKCELWAGFVWINMDDDAVPLRQFMGPIADQIDTYPMDKMVRTHWVTVEGDFNWKLIQDNFNESYHVPFVHPQTKFVMEYSHSFCQFDLYPEGHARMFMPGAGPTQQLRGGENETLSYLAEELKFWGLDPEQFRGGKTREIRKALQQAKREKGAEKGFDFSTYHDDQLTDHWHYTIFPNLSFSLKPDGNIWLRARPHESDPEKCYFDMWYMTLFPEGTERYYSQSMAEWVDVSVPAPHVQGKVDEVSMGPGIDQDVSIWGLQQRGLHSRGYKRDYLAWQERRVRYFHENLEKWMAD</sequence>
<dbReference type="EMBL" id="JBHSDR010000008">
    <property type="protein sequence ID" value="MFC4296256.1"/>
    <property type="molecule type" value="Genomic_DNA"/>
</dbReference>
<dbReference type="Gene3D" id="2.102.10.10">
    <property type="entry name" value="Rieske [2Fe-2S] iron-sulphur domain"/>
    <property type="match status" value="1"/>
</dbReference>
<keyword evidence="2" id="KW-0001">2Fe-2S</keyword>
<keyword evidence="9" id="KW-0223">Dioxygenase</keyword>
<dbReference type="PROSITE" id="PS51296">
    <property type="entry name" value="RIESKE"/>
    <property type="match status" value="1"/>
</dbReference>
<gene>
    <name evidence="9" type="ORF">ACFO0A_14460</name>
</gene>
<dbReference type="Gene3D" id="3.90.380.10">
    <property type="entry name" value="Naphthalene 1,2-dioxygenase Alpha Subunit, Chain A, domain 1"/>
    <property type="match status" value="1"/>
</dbReference>
<dbReference type="EC" id="1.14.13.-" evidence="9"/>
<evidence type="ECO:0000256" key="7">
    <source>
        <dbReference type="ARBA" id="ARBA00023027"/>
    </source>
</evidence>
<accession>A0ABV8RS70</accession>
<comment type="cofactor">
    <cofactor evidence="1">
        <name>Fe cation</name>
        <dbReference type="ChEBI" id="CHEBI:24875"/>
    </cofactor>
</comment>
<dbReference type="Pfam" id="PF00355">
    <property type="entry name" value="Rieske"/>
    <property type="match status" value="1"/>
</dbReference>
<evidence type="ECO:0000259" key="8">
    <source>
        <dbReference type="PROSITE" id="PS51296"/>
    </source>
</evidence>
<evidence type="ECO:0000313" key="10">
    <source>
        <dbReference type="Proteomes" id="UP001595828"/>
    </source>
</evidence>
<dbReference type="InterPro" id="IPR015881">
    <property type="entry name" value="ARHD_Rieske_2Fe_2S"/>
</dbReference>
<proteinExistence type="predicted"/>
<keyword evidence="10" id="KW-1185">Reference proteome</keyword>
<evidence type="ECO:0000256" key="2">
    <source>
        <dbReference type="ARBA" id="ARBA00022714"/>
    </source>
</evidence>
<dbReference type="PROSITE" id="PS00570">
    <property type="entry name" value="RING_HYDROXYL_ALPHA"/>
    <property type="match status" value="1"/>
</dbReference>
<dbReference type="InterPro" id="IPR015879">
    <property type="entry name" value="Ring_hydroxy_dOase_asu_C_dom"/>
</dbReference>
<dbReference type="SUPFAM" id="SSF50022">
    <property type="entry name" value="ISP domain"/>
    <property type="match status" value="1"/>
</dbReference>
<keyword evidence="6" id="KW-0411">Iron-sulfur</keyword>
<keyword evidence="4 9" id="KW-0560">Oxidoreductase</keyword>
<dbReference type="Proteomes" id="UP001595828">
    <property type="component" value="Unassembled WGS sequence"/>
</dbReference>
<evidence type="ECO:0000256" key="6">
    <source>
        <dbReference type="ARBA" id="ARBA00023014"/>
    </source>
</evidence>
<evidence type="ECO:0000256" key="1">
    <source>
        <dbReference type="ARBA" id="ARBA00001962"/>
    </source>
</evidence>
<evidence type="ECO:0000313" key="9">
    <source>
        <dbReference type="EMBL" id="MFC4296256.1"/>
    </source>
</evidence>
<keyword evidence="5" id="KW-0408">Iron</keyword>
<dbReference type="InterPro" id="IPR001663">
    <property type="entry name" value="Rng_hydr_dOase-A"/>
</dbReference>
<dbReference type="InterPro" id="IPR036922">
    <property type="entry name" value="Rieske_2Fe-2S_sf"/>
</dbReference>
<dbReference type="PANTHER" id="PTHR43756:SF5">
    <property type="entry name" value="CHOLINE MONOOXYGENASE, CHLOROPLASTIC"/>
    <property type="match status" value="1"/>
</dbReference>
<dbReference type="SUPFAM" id="SSF55961">
    <property type="entry name" value="Bet v1-like"/>
    <property type="match status" value="1"/>
</dbReference>
<reference evidence="10" key="1">
    <citation type="journal article" date="2019" name="Int. J. Syst. Evol. Microbiol.">
        <title>The Global Catalogue of Microorganisms (GCM) 10K type strain sequencing project: providing services to taxonomists for standard genome sequencing and annotation.</title>
        <authorList>
            <consortium name="The Broad Institute Genomics Platform"/>
            <consortium name="The Broad Institute Genome Sequencing Center for Infectious Disease"/>
            <person name="Wu L."/>
            <person name="Ma J."/>
        </authorList>
    </citation>
    <scope>NUCLEOTIDE SEQUENCE [LARGE SCALE GENOMIC DNA]</scope>
    <source>
        <strain evidence="10">CGMCC 1.12989</strain>
    </source>
</reference>
<feature type="domain" description="Rieske" evidence="8">
    <location>
        <begin position="54"/>
        <end position="163"/>
    </location>
</feature>
<dbReference type="RefSeq" id="WP_379539783.1">
    <property type="nucleotide sequence ID" value="NZ_JBHSDR010000008.1"/>
</dbReference>
<dbReference type="Pfam" id="PF00848">
    <property type="entry name" value="Ring_hydroxyl_A"/>
    <property type="match status" value="1"/>
</dbReference>
<name>A0ABV8RS70_9SPHN</name>
<keyword evidence="7" id="KW-0520">NAD</keyword>
<dbReference type="InterPro" id="IPR017941">
    <property type="entry name" value="Rieske_2Fe-2S"/>
</dbReference>
<dbReference type="CDD" id="cd08882">
    <property type="entry name" value="RHO_alpha_C_MupW-like"/>
    <property type="match status" value="1"/>
</dbReference>
<protein>
    <submittedName>
        <fullName evidence="9">Aromatic ring-hydroxylating dioxygenase subunit alpha</fullName>
        <ecNumber evidence="9">1.14.13.-</ecNumber>
    </submittedName>
</protein>
<dbReference type="PRINTS" id="PR00090">
    <property type="entry name" value="RNGDIOXGNASE"/>
</dbReference>
<comment type="caution">
    <text evidence="9">The sequence shown here is derived from an EMBL/GenBank/DDBJ whole genome shotgun (WGS) entry which is preliminary data.</text>
</comment>
<evidence type="ECO:0000256" key="4">
    <source>
        <dbReference type="ARBA" id="ARBA00023002"/>
    </source>
</evidence>
<keyword evidence="3" id="KW-0479">Metal-binding</keyword>
<dbReference type="CDD" id="cd03469">
    <property type="entry name" value="Rieske_RO_Alpha_N"/>
    <property type="match status" value="1"/>
</dbReference>
<evidence type="ECO:0000256" key="5">
    <source>
        <dbReference type="ARBA" id="ARBA00023004"/>
    </source>
</evidence>
<organism evidence="9 10">
    <name type="scientific">Novosphingobium tardum</name>
    <dbReference type="NCBI Taxonomy" id="1538021"/>
    <lineage>
        <taxon>Bacteria</taxon>
        <taxon>Pseudomonadati</taxon>
        <taxon>Pseudomonadota</taxon>
        <taxon>Alphaproteobacteria</taxon>
        <taxon>Sphingomonadales</taxon>
        <taxon>Sphingomonadaceae</taxon>
        <taxon>Novosphingobium</taxon>
    </lineage>
</organism>
<dbReference type="GO" id="GO:0051213">
    <property type="term" value="F:dioxygenase activity"/>
    <property type="evidence" value="ECO:0007669"/>
    <property type="project" value="UniProtKB-KW"/>
</dbReference>
<evidence type="ECO:0000256" key="3">
    <source>
        <dbReference type="ARBA" id="ARBA00022723"/>
    </source>
</evidence>
<dbReference type="PANTHER" id="PTHR43756">
    <property type="entry name" value="CHOLINE MONOOXYGENASE, CHLOROPLASTIC"/>
    <property type="match status" value="1"/>
</dbReference>